<dbReference type="OrthoDB" id="9795354at2"/>
<gene>
    <name evidence="1" type="ORF">NSJP_2477</name>
</gene>
<dbReference type="KEGG" id="nja:NSJP_2477"/>
<evidence type="ECO:0008006" key="3">
    <source>
        <dbReference type="Google" id="ProtNLM"/>
    </source>
</evidence>
<organism evidence="1 2">
    <name type="scientific">Nitrospira japonica</name>
    <dbReference type="NCBI Taxonomy" id="1325564"/>
    <lineage>
        <taxon>Bacteria</taxon>
        <taxon>Pseudomonadati</taxon>
        <taxon>Nitrospirota</taxon>
        <taxon>Nitrospiria</taxon>
        <taxon>Nitrospirales</taxon>
        <taxon>Nitrospiraceae</taxon>
        <taxon>Nitrospira</taxon>
    </lineage>
</organism>
<reference evidence="1 2" key="1">
    <citation type="submission" date="2017-03" db="EMBL/GenBank/DDBJ databases">
        <authorList>
            <person name="Afonso C.L."/>
            <person name="Miller P.J."/>
            <person name="Scott M.A."/>
            <person name="Spackman E."/>
            <person name="Goraichik I."/>
            <person name="Dimitrov K.M."/>
            <person name="Suarez D.L."/>
            <person name="Swayne D.E."/>
        </authorList>
    </citation>
    <scope>NUCLEOTIDE SEQUENCE [LARGE SCALE GENOMIC DNA]</scope>
    <source>
        <strain evidence="1">Genome sequencing of Nitrospira japonica strain NJ11</strain>
    </source>
</reference>
<dbReference type="AlphaFoldDB" id="A0A1W1I707"/>
<evidence type="ECO:0000313" key="2">
    <source>
        <dbReference type="Proteomes" id="UP000192042"/>
    </source>
</evidence>
<dbReference type="RefSeq" id="WP_080887004.1">
    <property type="nucleotide sequence ID" value="NZ_LT828648.1"/>
</dbReference>
<evidence type="ECO:0000313" key="1">
    <source>
        <dbReference type="EMBL" id="SLM48649.1"/>
    </source>
</evidence>
<dbReference type="STRING" id="1325564.NSJP_2477"/>
<accession>A0A1W1I707</accession>
<sequence>MSHFLFIAGALRERTSQESAEIQLSNGVWGLCSSLIRTNLQTYLEPHSRGLVYALKIGVCAEFKILPPVRDFSELDDFLKDELRTEARFGYVRIGEIRRRTLPSTVSQAVLLDVLQIPDQTELARRLSLGMHRVTQAEFDAIAAKLPADSSA</sequence>
<dbReference type="Proteomes" id="UP000192042">
    <property type="component" value="Chromosome I"/>
</dbReference>
<keyword evidence="2" id="KW-1185">Reference proteome</keyword>
<name>A0A1W1I707_9BACT</name>
<dbReference type="EMBL" id="LT828648">
    <property type="protein sequence ID" value="SLM48649.1"/>
    <property type="molecule type" value="Genomic_DNA"/>
</dbReference>
<protein>
    <recommendedName>
        <fullName evidence="3">EVE domain-containing protein</fullName>
    </recommendedName>
</protein>
<proteinExistence type="predicted"/>